<dbReference type="Gene3D" id="3.40.390.10">
    <property type="entry name" value="Collagenase (Catalytic Domain)"/>
    <property type="match status" value="1"/>
</dbReference>
<proteinExistence type="predicted"/>
<evidence type="ECO:0000256" key="4">
    <source>
        <dbReference type="ARBA" id="ARBA00022833"/>
    </source>
</evidence>
<organism evidence="6 7">
    <name type="scientific">Candidatus Nomurabacteria bacterium CG22_combo_CG10-13_8_21_14_all_32_8</name>
    <dbReference type="NCBI Taxonomy" id="1974732"/>
    <lineage>
        <taxon>Bacteria</taxon>
        <taxon>Candidatus Nomuraibacteriota</taxon>
    </lineage>
</organism>
<dbReference type="Proteomes" id="UP000229176">
    <property type="component" value="Unassembled WGS sequence"/>
</dbReference>
<gene>
    <name evidence="6" type="ORF">COW91_03250</name>
</gene>
<dbReference type="GO" id="GO:0006508">
    <property type="term" value="P:proteolysis"/>
    <property type="evidence" value="ECO:0007669"/>
    <property type="project" value="UniProtKB-KW"/>
</dbReference>
<keyword evidence="3" id="KW-0378">Hydrolase</keyword>
<evidence type="ECO:0000256" key="1">
    <source>
        <dbReference type="ARBA" id="ARBA00022670"/>
    </source>
</evidence>
<sequence>MKKIFSIIFSLIALCVVIFLFQEPLSQIISSLQNEYFPCRKPITYSIGSFDNRFNISEERFLNIINIAEETWEESIDKQLFTYAPDGDGILKVSLIYDVRQEATQKLEDIGIRVGNSKASYNDLKSKYNIMQIDYLKLKTEFESRVVLFQNRQNAYEKEVISLNNQGGASEEEFDRLNKEKKFLDAEFIAINKLQTNLNFEMNNINALVVVLNRLVSSLNIEVNKFNTIGDQLGGEFEEGTYKEGPDGRGIDIYQFEDEGKLARVLAHEFGHALVLEHLENSKAVMYRLNNGVNEKLTIDDITALKKHCGLTQ</sequence>
<dbReference type="Pfam" id="PF00413">
    <property type="entry name" value="Peptidase_M10"/>
    <property type="match status" value="1"/>
</dbReference>
<keyword evidence="4" id="KW-0862">Zinc</keyword>
<evidence type="ECO:0000259" key="5">
    <source>
        <dbReference type="Pfam" id="PF00413"/>
    </source>
</evidence>
<accession>A0A2H0CFN4</accession>
<dbReference type="AlphaFoldDB" id="A0A2H0CFN4"/>
<dbReference type="GO" id="GO:0008270">
    <property type="term" value="F:zinc ion binding"/>
    <property type="evidence" value="ECO:0007669"/>
    <property type="project" value="InterPro"/>
</dbReference>
<dbReference type="InterPro" id="IPR024079">
    <property type="entry name" value="MetalloPept_cat_dom_sf"/>
</dbReference>
<comment type="caution">
    <text evidence="6">The sequence shown here is derived from an EMBL/GenBank/DDBJ whole genome shotgun (WGS) entry which is preliminary data.</text>
</comment>
<dbReference type="EMBL" id="PCTI01000055">
    <property type="protein sequence ID" value="PIP68726.1"/>
    <property type="molecule type" value="Genomic_DNA"/>
</dbReference>
<reference evidence="6 7" key="1">
    <citation type="submission" date="2017-09" db="EMBL/GenBank/DDBJ databases">
        <title>Depth-based differentiation of microbial function through sediment-hosted aquifers and enrichment of novel symbionts in the deep terrestrial subsurface.</title>
        <authorList>
            <person name="Probst A.J."/>
            <person name="Ladd B."/>
            <person name="Jarett J.K."/>
            <person name="Geller-Mcgrath D.E."/>
            <person name="Sieber C.M."/>
            <person name="Emerson J.B."/>
            <person name="Anantharaman K."/>
            <person name="Thomas B.C."/>
            <person name="Malmstrom R."/>
            <person name="Stieglmeier M."/>
            <person name="Klingl A."/>
            <person name="Woyke T."/>
            <person name="Ryan C.M."/>
            <person name="Banfield J.F."/>
        </authorList>
    </citation>
    <scope>NUCLEOTIDE SEQUENCE [LARGE SCALE GENOMIC DNA]</scope>
    <source>
        <strain evidence="6">CG22_combo_CG10-13_8_21_14_all_32_8</strain>
    </source>
</reference>
<dbReference type="GO" id="GO:0031012">
    <property type="term" value="C:extracellular matrix"/>
    <property type="evidence" value="ECO:0007669"/>
    <property type="project" value="InterPro"/>
</dbReference>
<keyword evidence="1" id="KW-0645">Protease</keyword>
<evidence type="ECO:0000256" key="2">
    <source>
        <dbReference type="ARBA" id="ARBA00022723"/>
    </source>
</evidence>
<name>A0A2H0CFN4_9BACT</name>
<dbReference type="GO" id="GO:0004222">
    <property type="term" value="F:metalloendopeptidase activity"/>
    <property type="evidence" value="ECO:0007669"/>
    <property type="project" value="InterPro"/>
</dbReference>
<evidence type="ECO:0000313" key="6">
    <source>
        <dbReference type="EMBL" id="PIP68726.1"/>
    </source>
</evidence>
<dbReference type="InterPro" id="IPR001818">
    <property type="entry name" value="Pept_M10_metallopeptidase"/>
</dbReference>
<evidence type="ECO:0000313" key="7">
    <source>
        <dbReference type="Proteomes" id="UP000229176"/>
    </source>
</evidence>
<evidence type="ECO:0000256" key="3">
    <source>
        <dbReference type="ARBA" id="ARBA00022801"/>
    </source>
</evidence>
<keyword evidence="2" id="KW-0479">Metal-binding</keyword>
<protein>
    <recommendedName>
        <fullName evidence="5">Peptidase M10 metallopeptidase domain-containing protein</fullName>
    </recommendedName>
</protein>
<feature type="domain" description="Peptidase M10 metallopeptidase" evidence="5">
    <location>
        <begin position="214"/>
        <end position="307"/>
    </location>
</feature>
<dbReference type="SUPFAM" id="SSF55486">
    <property type="entry name" value="Metalloproteases ('zincins'), catalytic domain"/>
    <property type="match status" value="1"/>
</dbReference>